<proteinExistence type="predicted"/>
<dbReference type="EMBL" id="ML005477">
    <property type="protein sequence ID" value="RKP18384.1"/>
    <property type="molecule type" value="Genomic_DNA"/>
</dbReference>
<accession>A0A075AQX5</accession>
<dbReference type="Proteomes" id="UP000030755">
    <property type="component" value="Unassembled WGS sequence"/>
</dbReference>
<evidence type="ECO:0000313" key="2">
    <source>
        <dbReference type="EMBL" id="RKP18384.1"/>
    </source>
</evidence>
<dbReference type="Proteomes" id="UP000281549">
    <property type="component" value="Unassembled WGS sequence"/>
</dbReference>
<organism evidence="1 3">
    <name type="scientific">Rozella allomycis (strain CSF55)</name>
    <dbReference type="NCBI Taxonomy" id="988480"/>
    <lineage>
        <taxon>Eukaryota</taxon>
        <taxon>Fungi</taxon>
        <taxon>Fungi incertae sedis</taxon>
        <taxon>Cryptomycota</taxon>
        <taxon>Cryptomycota incertae sedis</taxon>
        <taxon>Rozella</taxon>
    </lineage>
</organism>
<dbReference type="AlphaFoldDB" id="A0A075AQX5"/>
<reference evidence="4" key="2">
    <citation type="journal article" date="2018" name="Nat. Microbiol.">
        <title>Leveraging single-cell genomics to expand the fungal tree of life.</title>
        <authorList>
            <person name="Ahrendt S.R."/>
            <person name="Quandt C.A."/>
            <person name="Ciobanu D."/>
            <person name="Clum A."/>
            <person name="Salamov A."/>
            <person name="Andreopoulos B."/>
            <person name="Cheng J.F."/>
            <person name="Woyke T."/>
            <person name="Pelin A."/>
            <person name="Henrissat B."/>
            <person name="Reynolds N.K."/>
            <person name="Benny G.L."/>
            <person name="Smith M.E."/>
            <person name="James T.Y."/>
            <person name="Grigoriev I.V."/>
        </authorList>
    </citation>
    <scope>NUCLEOTIDE SEQUENCE [LARGE SCALE GENOMIC DNA]</scope>
    <source>
        <strain evidence="4">CSF55</strain>
    </source>
</reference>
<dbReference type="InterPro" id="IPR021109">
    <property type="entry name" value="Peptidase_aspartic_dom_sf"/>
</dbReference>
<dbReference type="EMBL" id="KE561131">
    <property type="protein sequence ID" value="EPZ32618.1"/>
    <property type="molecule type" value="Genomic_DNA"/>
</dbReference>
<evidence type="ECO:0000313" key="1">
    <source>
        <dbReference type="EMBL" id="EPZ32618.1"/>
    </source>
</evidence>
<sequence length="84" mass="9281">MVTPNNTSAISKNEDKKTNEIQQIYRTRVVQIRGVVGNYDVPVTIDSGSKINVMSEELFQKLNIGLDKSCKLVMINANGAPTKI</sequence>
<evidence type="ECO:0000313" key="4">
    <source>
        <dbReference type="Proteomes" id="UP000281549"/>
    </source>
</evidence>
<dbReference type="HOGENOM" id="CLU_2528729_0_0_1"/>
<reference evidence="1 3" key="1">
    <citation type="journal article" date="2013" name="Curr. Biol.">
        <title>Shared signatures of parasitism and phylogenomics unite Cryptomycota and microsporidia.</title>
        <authorList>
            <person name="James T.Y."/>
            <person name="Pelin A."/>
            <person name="Bonen L."/>
            <person name="Ahrendt S."/>
            <person name="Sain D."/>
            <person name="Corradi N."/>
            <person name="Stajich J.E."/>
        </authorList>
    </citation>
    <scope>NUCLEOTIDE SEQUENCE [LARGE SCALE GENOMIC DNA]</scope>
    <source>
        <strain evidence="1 3">CSF55</strain>
        <strain evidence="1 3">CSF55</strain>
    </source>
</reference>
<evidence type="ECO:0008006" key="5">
    <source>
        <dbReference type="Google" id="ProtNLM"/>
    </source>
</evidence>
<dbReference type="Gene3D" id="2.40.70.10">
    <property type="entry name" value="Acid Proteases"/>
    <property type="match status" value="1"/>
</dbReference>
<dbReference type="SUPFAM" id="SSF50630">
    <property type="entry name" value="Acid proteases"/>
    <property type="match status" value="1"/>
</dbReference>
<gene>
    <name evidence="1" type="ORF">O9G_005485</name>
    <name evidence="2" type="ORF">ROZALSC1DRAFT_29926</name>
</gene>
<protein>
    <recommendedName>
        <fullName evidence="5">Aspartic peptidase DDI1-type domain-containing protein</fullName>
    </recommendedName>
</protein>
<keyword evidence="3" id="KW-1185">Reference proteome</keyword>
<evidence type="ECO:0000313" key="3">
    <source>
        <dbReference type="Proteomes" id="UP000030755"/>
    </source>
</evidence>
<reference evidence="2" key="3">
    <citation type="submission" date="2018-08" db="EMBL/GenBank/DDBJ databases">
        <title>Leveraging single-cell genomics to expand the Fungal Tree of Life.</title>
        <authorList>
            <consortium name="DOE Joint Genome Institute"/>
            <person name="Ahrendt S.R."/>
            <person name="Quandt C.A."/>
            <person name="Ciobanu D."/>
            <person name="Clum A."/>
            <person name="Salamov A."/>
            <person name="Andreopoulos B."/>
            <person name="Cheng J.-F."/>
            <person name="Woyke T."/>
            <person name="Pelin A."/>
            <person name="Henrissat B."/>
            <person name="Reynolds N."/>
            <person name="Benny G.L."/>
            <person name="Smith M.E."/>
            <person name="James T.Y."/>
            <person name="Grigoriev I.V."/>
        </authorList>
    </citation>
    <scope>NUCLEOTIDE SEQUENCE</scope>
    <source>
        <strain evidence="2">CSF55</strain>
    </source>
</reference>
<dbReference type="OrthoDB" id="128412at2759"/>
<dbReference type="CDD" id="cd00303">
    <property type="entry name" value="retropepsin_like"/>
    <property type="match status" value="1"/>
</dbReference>
<name>A0A075AQX5_ROZAC</name>